<dbReference type="Proteomes" id="UP001597493">
    <property type="component" value="Unassembled WGS sequence"/>
</dbReference>
<dbReference type="Gene3D" id="2.60.120.10">
    <property type="entry name" value="Jelly Rolls"/>
    <property type="match status" value="1"/>
</dbReference>
<dbReference type="InterPro" id="IPR014710">
    <property type="entry name" value="RmlC-like_jellyroll"/>
</dbReference>
<dbReference type="InterPro" id="IPR003313">
    <property type="entry name" value="AraC-bd"/>
</dbReference>
<gene>
    <name evidence="5" type="ORF">ACFSW5_11365</name>
</gene>
<dbReference type="SUPFAM" id="SSF51215">
    <property type="entry name" value="Regulatory protein AraC"/>
    <property type="match status" value="1"/>
</dbReference>
<evidence type="ECO:0000256" key="1">
    <source>
        <dbReference type="ARBA" id="ARBA00023015"/>
    </source>
</evidence>
<feature type="domain" description="HTH araC/xylS-type" evidence="4">
    <location>
        <begin position="187"/>
        <end position="285"/>
    </location>
</feature>
<accession>A0ABW5QXP8</accession>
<keyword evidence="6" id="KW-1185">Reference proteome</keyword>
<dbReference type="SUPFAM" id="SSF46689">
    <property type="entry name" value="Homeodomain-like"/>
    <property type="match status" value="2"/>
</dbReference>
<evidence type="ECO:0000256" key="2">
    <source>
        <dbReference type="ARBA" id="ARBA00023125"/>
    </source>
</evidence>
<organism evidence="5 6">
    <name type="scientific">Paenibacillus thailandensis</name>
    <dbReference type="NCBI Taxonomy" id="393250"/>
    <lineage>
        <taxon>Bacteria</taxon>
        <taxon>Bacillati</taxon>
        <taxon>Bacillota</taxon>
        <taxon>Bacilli</taxon>
        <taxon>Bacillales</taxon>
        <taxon>Paenibacillaceae</taxon>
        <taxon>Paenibacillus</taxon>
    </lineage>
</organism>
<dbReference type="InterPro" id="IPR009057">
    <property type="entry name" value="Homeodomain-like_sf"/>
</dbReference>
<reference evidence="6" key="1">
    <citation type="journal article" date="2019" name="Int. J. Syst. Evol. Microbiol.">
        <title>The Global Catalogue of Microorganisms (GCM) 10K type strain sequencing project: providing services to taxonomists for standard genome sequencing and annotation.</title>
        <authorList>
            <consortium name="The Broad Institute Genomics Platform"/>
            <consortium name="The Broad Institute Genome Sequencing Center for Infectious Disease"/>
            <person name="Wu L."/>
            <person name="Ma J."/>
        </authorList>
    </citation>
    <scope>NUCLEOTIDE SEQUENCE [LARGE SCALE GENOMIC DNA]</scope>
    <source>
        <strain evidence="6">TISTR 1827</strain>
    </source>
</reference>
<proteinExistence type="predicted"/>
<dbReference type="Pfam" id="PF12833">
    <property type="entry name" value="HTH_18"/>
    <property type="match status" value="1"/>
</dbReference>
<keyword evidence="3" id="KW-0804">Transcription</keyword>
<dbReference type="RefSeq" id="WP_379272832.1">
    <property type="nucleotide sequence ID" value="NZ_JBHUGT010000045.1"/>
</dbReference>
<keyword evidence="1" id="KW-0805">Transcription regulation</keyword>
<comment type="caution">
    <text evidence="5">The sequence shown here is derived from an EMBL/GenBank/DDBJ whole genome shotgun (WGS) entry which is preliminary data.</text>
</comment>
<evidence type="ECO:0000313" key="6">
    <source>
        <dbReference type="Proteomes" id="UP001597493"/>
    </source>
</evidence>
<dbReference type="InterPro" id="IPR037923">
    <property type="entry name" value="HTH-like"/>
</dbReference>
<dbReference type="SMART" id="SM00342">
    <property type="entry name" value="HTH_ARAC"/>
    <property type="match status" value="1"/>
</dbReference>
<dbReference type="InterPro" id="IPR018060">
    <property type="entry name" value="HTH_AraC"/>
</dbReference>
<protein>
    <submittedName>
        <fullName evidence="5">Helix-turn-helix domain-containing protein</fullName>
    </submittedName>
</protein>
<name>A0ABW5QXP8_9BACL</name>
<dbReference type="PROSITE" id="PS01124">
    <property type="entry name" value="HTH_ARAC_FAMILY_2"/>
    <property type="match status" value="1"/>
</dbReference>
<dbReference type="Gene3D" id="1.10.10.60">
    <property type="entry name" value="Homeodomain-like"/>
    <property type="match status" value="2"/>
</dbReference>
<evidence type="ECO:0000313" key="5">
    <source>
        <dbReference type="EMBL" id="MFD2660845.1"/>
    </source>
</evidence>
<dbReference type="EMBL" id="JBHUMY010000011">
    <property type="protein sequence ID" value="MFD2660845.1"/>
    <property type="molecule type" value="Genomic_DNA"/>
</dbReference>
<dbReference type="PROSITE" id="PS00041">
    <property type="entry name" value="HTH_ARAC_FAMILY_1"/>
    <property type="match status" value="1"/>
</dbReference>
<sequence>MKYNAHFPTNKALKQERIYIRHQVSEWQDSWPLHTHDGFEIYFFLAGNVHFIIGNEIYPLQPGDMLLISGDVLHQPNPAKDVPYIRSYINFTADYIQEMAGDELQSKLLNLFDHPNGLLIRWGESGMNEVAGHFTAMLSEREKEGIGYEFMMQSLMVQLLLKIYRKSKDVYSHLTAPAQSQKETNVRRILKYLNQHYRTSISLEDLSETMHLNKYYMCHCFKEITGISINNYVTRKRIDEAKKLLRLSDEPVGILSEHLGFSTPIHFSRMFKQYAGISPLTYRKTAAEHSIKDRGRE</sequence>
<dbReference type="PANTHER" id="PTHR43280:SF28">
    <property type="entry name" value="HTH-TYPE TRANSCRIPTIONAL ACTIVATOR RHAS"/>
    <property type="match status" value="1"/>
</dbReference>
<dbReference type="InterPro" id="IPR018062">
    <property type="entry name" value="HTH_AraC-typ_CS"/>
</dbReference>
<evidence type="ECO:0000256" key="3">
    <source>
        <dbReference type="ARBA" id="ARBA00023163"/>
    </source>
</evidence>
<keyword evidence="2" id="KW-0238">DNA-binding</keyword>
<dbReference type="Pfam" id="PF02311">
    <property type="entry name" value="AraC_binding"/>
    <property type="match status" value="1"/>
</dbReference>
<dbReference type="PANTHER" id="PTHR43280">
    <property type="entry name" value="ARAC-FAMILY TRANSCRIPTIONAL REGULATOR"/>
    <property type="match status" value="1"/>
</dbReference>
<evidence type="ECO:0000259" key="4">
    <source>
        <dbReference type="PROSITE" id="PS01124"/>
    </source>
</evidence>